<dbReference type="GO" id="GO:0071709">
    <property type="term" value="P:membrane assembly"/>
    <property type="evidence" value="ECO:0007669"/>
    <property type="project" value="TreeGrafter"/>
</dbReference>
<keyword evidence="2 5" id="KW-0812">Transmembrane</keyword>
<evidence type="ECO:0000259" key="7">
    <source>
        <dbReference type="PROSITE" id="PS50922"/>
    </source>
</evidence>
<evidence type="ECO:0000256" key="1">
    <source>
        <dbReference type="ARBA" id="ARBA00004141"/>
    </source>
</evidence>
<dbReference type="InterPro" id="IPR050846">
    <property type="entry name" value="TLCD"/>
</dbReference>
<evidence type="ECO:0000256" key="6">
    <source>
        <dbReference type="SAM" id="Phobius"/>
    </source>
</evidence>
<feature type="domain" description="TLC" evidence="7">
    <location>
        <begin position="1"/>
        <end position="167"/>
    </location>
</feature>
<evidence type="ECO:0000256" key="3">
    <source>
        <dbReference type="ARBA" id="ARBA00022989"/>
    </source>
</evidence>
<gene>
    <name evidence="8" type="ORF">AALO_G00030560</name>
</gene>
<sequence length="175" mass="19506">MTEDLISTHSALSHTLVSVSTGYFIHDFMDNVLNQKLSAGWEVLCHHFVVVTCFSIAVLTRQYVGFAVVALLVEINSVFLHGRQLVRMSGWAASSGALCRLNSVLNLGTFVAFRISTLAWMTRWLALNRTRVPLPLYAVGTVGLLAIMVMNAVLFYRLLRSDFLQAGREGTRKEK</sequence>
<evidence type="ECO:0000256" key="2">
    <source>
        <dbReference type="ARBA" id="ARBA00022692"/>
    </source>
</evidence>
<evidence type="ECO:0000256" key="4">
    <source>
        <dbReference type="ARBA" id="ARBA00023136"/>
    </source>
</evidence>
<reference evidence="8" key="1">
    <citation type="submission" date="2020-10" db="EMBL/GenBank/DDBJ databases">
        <title>Chromosome-scale genome assembly of the Allis shad, Alosa alosa.</title>
        <authorList>
            <person name="Margot Z."/>
            <person name="Christophe K."/>
            <person name="Cabau C."/>
            <person name="Louis A."/>
            <person name="Berthelot C."/>
            <person name="Parey E."/>
            <person name="Roest Crollius H."/>
            <person name="Montfort J."/>
            <person name="Robinson-Rechavi M."/>
            <person name="Bucao C."/>
            <person name="Bouchez O."/>
            <person name="Gislard M."/>
            <person name="Lluch J."/>
            <person name="Milhes M."/>
            <person name="Lampietro C."/>
            <person name="Lopez Roques C."/>
            <person name="Donnadieu C."/>
            <person name="Braasch I."/>
            <person name="Desvignes T."/>
            <person name="Postlethwait J."/>
            <person name="Bobe J."/>
            <person name="Guiguen Y."/>
        </authorList>
    </citation>
    <scope>NUCLEOTIDE SEQUENCE</scope>
    <source>
        <strain evidence="8">M-15738</strain>
        <tissue evidence="8">Blood</tissue>
    </source>
</reference>
<feature type="transmembrane region" description="Helical" evidence="6">
    <location>
        <begin position="134"/>
        <end position="159"/>
    </location>
</feature>
<feature type="transmembrane region" description="Helical" evidence="6">
    <location>
        <begin position="37"/>
        <end position="57"/>
    </location>
</feature>
<feature type="transmembrane region" description="Helical" evidence="6">
    <location>
        <begin position="63"/>
        <end position="82"/>
    </location>
</feature>
<evidence type="ECO:0000313" key="9">
    <source>
        <dbReference type="Proteomes" id="UP000823561"/>
    </source>
</evidence>
<dbReference type="GO" id="GO:0097035">
    <property type="term" value="P:regulation of membrane lipid distribution"/>
    <property type="evidence" value="ECO:0007669"/>
    <property type="project" value="TreeGrafter"/>
</dbReference>
<dbReference type="EMBL" id="JADWDJ010000002">
    <property type="protein sequence ID" value="KAG5284793.1"/>
    <property type="molecule type" value="Genomic_DNA"/>
</dbReference>
<evidence type="ECO:0000313" key="8">
    <source>
        <dbReference type="EMBL" id="KAG5284793.1"/>
    </source>
</evidence>
<keyword evidence="3 6" id="KW-1133">Transmembrane helix</keyword>
<name>A0AAV6HBX3_9TELE</name>
<proteinExistence type="predicted"/>
<protein>
    <recommendedName>
        <fullName evidence="7">TLC domain-containing protein</fullName>
    </recommendedName>
</protein>
<dbReference type="PANTHER" id="PTHR13439:SF4">
    <property type="entry name" value="TLC DOMAIN-CONTAINING PROTEIN"/>
    <property type="match status" value="1"/>
</dbReference>
<evidence type="ECO:0000256" key="5">
    <source>
        <dbReference type="PROSITE-ProRule" id="PRU00205"/>
    </source>
</evidence>
<dbReference type="GO" id="GO:0005886">
    <property type="term" value="C:plasma membrane"/>
    <property type="evidence" value="ECO:0007669"/>
    <property type="project" value="TreeGrafter"/>
</dbReference>
<dbReference type="SMART" id="SM00724">
    <property type="entry name" value="TLC"/>
    <property type="match status" value="1"/>
</dbReference>
<dbReference type="InterPro" id="IPR006634">
    <property type="entry name" value="TLC-dom"/>
</dbReference>
<feature type="transmembrane region" description="Helical" evidence="6">
    <location>
        <begin position="103"/>
        <end position="122"/>
    </location>
</feature>
<dbReference type="Pfam" id="PF03798">
    <property type="entry name" value="TRAM_LAG1_CLN8"/>
    <property type="match status" value="1"/>
</dbReference>
<dbReference type="Proteomes" id="UP000823561">
    <property type="component" value="Chromosome 2"/>
</dbReference>
<accession>A0AAV6HBX3</accession>
<dbReference type="PANTHER" id="PTHR13439">
    <property type="entry name" value="CT120 PROTEIN"/>
    <property type="match status" value="1"/>
</dbReference>
<dbReference type="PROSITE" id="PS50922">
    <property type="entry name" value="TLC"/>
    <property type="match status" value="1"/>
</dbReference>
<comment type="subcellular location">
    <subcellularLocation>
        <location evidence="1">Membrane</location>
        <topology evidence="1">Multi-pass membrane protein</topology>
    </subcellularLocation>
</comment>
<dbReference type="GO" id="GO:0007009">
    <property type="term" value="P:plasma membrane organization"/>
    <property type="evidence" value="ECO:0007669"/>
    <property type="project" value="TreeGrafter"/>
</dbReference>
<comment type="caution">
    <text evidence="8">The sequence shown here is derived from an EMBL/GenBank/DDBJ whole genome shotgun (WGS) entry which is preliminary data.</text>
</comment>
<dbReference type="GO" id="GO:0055091">
    <property type="term" value="P:phospholipid homeostasis"/>
    <property type="evidence" value="ECO:0007669"/>
    <property type="project" value="TreeGrafter"/>
</dbReference>
<keyword evidence="9" id="KW-1185">Reference proteome</keyword>
<organism evidence="8 9">
    <name type="scientific">Alosa alosa</name>
    <name type="common">allis shad</name>
    <dbReference type="NCBI Taxonomy" id="278164"/>
    <lineage>
        <taxon>Eukaryota</taxon>
        <taxon>Metazoa</taxon>
        <taxon>Chordata</taxon>
        <taxon>Craniata</taxon>
        <taxon>Vertebrata</taxon>
        <taxon>Euteleostomi</taxon>
        <taxon>Actinopterygii</taxon>
        <taxon>Neopterygii</taxon>
        <taxon>Teleostei</taxon>
        <taxon>Clupei</taxon>
        <taxon>Clupeiformes</taxon>
        <taxon>Clupeoidei</taxon>
        <taxon>Clupeidae</taxon>
        <taxon>Alosa</taxon>
    </lineage>
</organism>
<keyword evidence="4 5" id="KW-0472">Membrane</keyword>
<dbReference type="AlphaFoldDB" id="A0AAV6HBX3"/>